<dbReference type="AlphaFoldDB" id="A0ABC8JR66"/>
<protein>
    <submittedName>
        <fullName evidence="1">Uncharacterized protein</fullName>
    </submittedName>
</protein>
<keyword evidence="2" id="KW-1185">Reference proteome</keyword>
<gene>
    <name evidence="1" type="ORF">ERUC_LOCUS11385</name>
</gene>
<dbReference type="Proteomes" id="UP001642260">
    <property type="component" value="Unassembled WGS sequence"/>
</dbReference>
<sequence>MDKSISASEIAKSGRFWAYQRFVFKAKQRSSWCSNSLLRKWEDHRFQWVDEALAEEISLVEERQREVDEALAKEICLVEERQIAVEEELVDMRKTEKSENDVALQNNGCLSVFGWLCCKLW</sequence>
<comment type="caution">
    <text evidence="1">The sequence shown here is derived from an EMBL/GenBank/DDBJ whole genome shotgun (WGS) entry which is preliminary data.</text>
</comment>
<accession>A0ABC8JR66</accession>
<evidence type="ECO:0000313" key="1">
    <source>
        <dbReference type="EMBL" id="CAH8328502.1"/>
    </source>
</evidence>
<evidence type="ECO:0000313" key="2">
    <source>
        <dbReference type="Proteomes" id="UP001642260"/>
    </source>
</evidence>
<reference evidence="1 2" key="1">
    <citation type="submission" date="2022-03" db="EMBL/GenBank/DDBJ databases">
        <authorList>
            <person name="Macdonald S."/>
            <person name="Ahmed S."/>
            <person name="Newling K."/>
        </authorList>
    </citation>
    <scope>NUCLEOTIDE SEQUENCE [LARGE SCALE GENOMIC DNA]</scope>
</reference>
<name>A0ABC8JR66_ERUVS</name>
<dbReference type="EMBL" id="CAKOAT010108489">
    <property type="protein sequence ID" value="CAH8328502.1"/>
    <property type="molecule type" value="Genomic_DNA"/>
</dbReference>
<proteinExistence type="predicted"/>
<organism evidence="1 2">
    <name type="scientific">Eruca vesicaria subsp. sativa</name>
    <name type="common">Garden rocket</name>
    <name type="synonym">Eruca sativa</name>
    <dbReference type="NCBI Taxonomy" id="29727"/>
    <lineage>
        <taxon>Eukaryota</taxon>
        <taxon>Viridiplantae</taxon>
        <taxon>Streptophyta</taxon>
        <taxon>Embryophyta</taxon>
        <taxon>Tracheophyta</taxon>
        <taxon>Spermatophyta</taxon>
        <taxon>Magnoliopsida</taxon>
        <taxon>eudicotyledons</taxon>
        <taxon>Gunneridae</taxon>
        <taxon>Pentapetalae</taxon>
        <taxon>rosids</taxon>
        <taxon>malvids</taxon>
        <taxon>Brassicales</taxon>
        <taxon>Brassicaceae</taxon>
        <taxon>Brassiceae</taxon>
        <taxon>Eruca</taxon>
    </lineage>
</organism>